<feature type="domain" description="Glycosyl transferase family 1" evidence="3">
    <location>
        <begin position="208"/>
        <end position="329"/>
    </location>
</feature>
<dbReference type="Gene3D" id="3.40.50.2000">
    <property type="entry name" value="Glycogen Phosphorylase B"/>
    <property type="match status" value="2"/>
</dbReference>
<keyword evidence="1 5" id="KW-0328">Glycosyltransferase</keyword>
<reference evidence="5 6" key="1">
    <citation type="submission" date="2023-11" db="EMBL/GenBank/DDBJ databases">
        <title>Genome sequence of Microbacterium rhizosphaerae KACC 19337.</title>
        <authorList>
            <person name="Choi H."/>
            <person name="Kim S."/>
            <person name="Kim Y."/>
            <person name="Kwon S.-W."/>
            <person name="Heo J."/>
        </authorList>
    </citation>
    <scope>NUCLEOTIDE SEQUENCE [LARGE SCALE GENOMIC DNA]</scope>
    <source>
        <strain evidence="5 6">KACC 19337</strain>
    </source>
</reference>
<gene>
    <name evidence="5" type="ORF">SM116_04565</name>
</gene>
<organism evidence="5 6">
    <name type="scientific">Microbacterium rhizosphaerae</name>
    <dbReference type="NCBI Taxonomy" id="1678237"/>
    <lineage>
        <taxon>Bacteria</taxon>
        <taxon>Bacillati</taxon>
        <taxon>Actinomycetota</taxon>
        <taxon>Actinomycetes</taxon>
        <taxon>Micrococcales</taxon>
        <taxon>Microbacteriaceae</taxon>
        <taxon>Microbacterium</taxon>
    </lineage>
</organism>
<dbReference type="Pfam" id="PF00534">
    <property type="entry name" value="Glycos_transf_1"/>
    <property type="match status" value="1"/>
</dbReference>
<dbReference type="SUPFAM" id="SSF53756">
    <property type="entry name" value="UDP-Glycosyltransferase/glycogen phosphorylase"/>
    <property type="match status" value="1"/>
</dbReference>
<accession>A0ABZ0SSC2</accession>
<dbReference type="PANTHER" id="PTHR46401:SF2">
    <property type="entry name" value="GLYCOSYLTRANSFERASE WBBK-RELATED"/>
    <property type="match status" value="1"/>
</dbReference>
<keyword evidence="2 5" id="KW-0808">Transferase</keyword>
<dbReference type="EC" id="2.4.-.-" evidence="5"/>
<dbReference type="EMBL" id="CP139368">
    <property type="protein sequence ID" value="WPR90572.1"/>
    <property type="molecule type" value="Genomic_DNA"/>
</dbReference>
<protein>
    <submittedName>
        <fullName evidence="5">Glycosyltransferase</fullName>
        <ecNumber evidence="5">2.4.-.-</ecNumber>
    </submittedName>
</protein>
<dbReference type="Pfam" id="PF13439">
    <property type="entry name" value="Glyco_transf_4"/>
    <property type="match status" value="1"/>
</dbReference>
<keyword evidence="6" id="KW-1185">Reference proteome</keyword>
<dbReference type="Proteomes" id="UP001323798">
    <property type="component" value="Chromosome"/>
</dbReference>
<dbReference type="InterPro" id="IPR028098">
    <property type="entry name" value="Glyco_trans_4-like_N"/>
</dbReference>
<dbReference type="PANTHER" id="PTHR46401">
    <property type="entry name" value="GLYCOSYLTRANSFERASE WBBK-RELATED"/>
    <property type="match status" value="1"/>
</dbReference>
<dbReference type="GO" id="GO:0016757">
    <property type="term" value="F:glycosyltransferase activity"/>
    <property type="evidence" value="ECO:0007669"/>
    <property type="project" value="UniProtKB-KW"/>
</dbReference>
<name>A0ABZ0SSC2_9MICO</name>
<evidence type="ECO:0000256" key="2">
    <source>
        <dbReference type="ARBA" id="ARBA00022679"/>
    </source>
</evidence>
<evidence type="ECO:0000259" key="3">
    <source>
        <dbReference type="Pfam" id="PF00534"/>
    </source>
</evidence>
<evidence type="ECO:0000256" key="1">
    <source>
        <dbReference type="ARBA" id="ARBA00022676"/>
    </source>
</evidence>
<evidence type="ECO:0000313" key="6">
    <source>
        <dbReference type="Proteomes" id="UP001323798"/>
    </source>
</evidence>
<evidence type="ECO:0000259" key="4">
    <source>
        <dbReference type="Pfam" id="PF13439"/>
    </source>
</evidence>
<proteinExistence type="predicted"/>
<feature type="domain" description="Glycosyltransferase subfamily 4-like N-terminal" evidence="4">
    <location>
        <begin position="22"/>
        <end position="194"/>
    </location>
</feature>
<dbReference type="InterPro" id="IPR001296">
    <property type="entry name" value="Glyco_trans_1"/>
</dbReference>
<evidence type="ECO:0000313" key="5">
    <source>
        <dbReference type="EMBL" id="WPR90572.1"/>
    </source>
</evidence>
<sequence length="379" mass="40826">MESPHTRARGVVVAHDYFTQRGGAERVALELAHRLGAVEVVTSVYQPDQTFGSARTYPIHELDSRIVKRFGSDPRKALPFLASAWKAHPPIEADALVCSSSGWAHGLRAAAGTRKIVYCHNPARWLYQHEDYTRGMSAAVRFALASLSPSLRRWDAAAAASADVYVANSTSVADRIYRVYGIEAQVVYPPISIDVTGSAESIPGLDGGFFLTVARPRGYKGTEVLHDAFALMPSQRLVVVGADRSQPAPDNVTALGHVSDEQLRWLYAHARALISVSHEDFGLTPIEANAFGTPALVLRAGGFLDSTHEGVSGLFIEHDTVSSVVEAVSAFPDRFDRAAIVRHAARFSPEEFGARMDAIIRGTQASAGSHHGAQHPAAA</sequence>
<dbReference type="RefSeq" id="WP_320943277.1">
    <property type="nucleotide sequence ID" value="NZ_BAABEU010000011.1"/>
</dbReference>